<feature type="transmembrane region" description="Helical" evidence="2">
    <location>
        <begin position="188"/>
        <end position="210"/>
    </location>
</feature>
<evidence type="ECO:0000313" key="4">
    <source>
        <dbReference type="Proteomes" id="UP000289708"/>
    </source>
</evidence>
<proteinExistence type="predicted"/>
<dbReference type="Pfam" id="PF04143">
    <property type="entry name" value="Sulf_transp"/>
    <property type="match status" value="1"/>
</dbReference>
<dbReference type="RefSeq" id="WP_128776409.1">
    <property type="nucleotide sequence ID" value="NZ_RYFI01000003.1"/>
</dbReference>
<dbReference type="AlphaFoldDB" id="A0A4Q0MM15"/>
<dbReference type="InterPro" id="IPR007272">
    <property type="entry name" value="Sulf_transp_TsuA/YedE"/>
</dbReference>
<reference evidence="3 4" key="1">
    <citation type="submission" date="2018-12" db="EMBL/GenBank/DDBJ databases">
        <title>bacterium Hansschlegelia zhihuaiae S113.</title>
        <authorList>
            <person name="He J."/>
        </authorList>
    </citation>
    <scope>NUCLEOTIDE SEQUENCE [LARGE SCALE GENOMIC DNA]</scope>
    <source>
        <strain evidence="3 4">S 113</strain>
    </source>
</reference>
<gene>
    <name evidence="3" type="ORF">EK403_05110</name>
</gene>
<keyword evidence="2" id="KW-1133">Transmembrane helix</keyword>
<keyword evidence="2" id="KW-0472">Membrane</keyword>
<feature type="transmembrane region" description="Helical" evidence="2">
    <location>
        <begin position="231"/>
        <end position="250"/>
    </location>
</feature>
<feature type="transmembrane region" description="Helical" evidence="2">
    <location>
        <begin position="335"/>
        <end position="354"/>
    </location>
</feature>
<evidence type="ECO:0000256" key="2">
    <source>
        <dbReference type="SAM" id="Phobius"/>
    </source>
</evidence>
<accession>A0A4Q0MM15</accession>
<feature type="transmembrane region" description="Helical" evidence="2">
    <location>
        <begin position="301"/>
        <end position="323"/>
    </location>
</feature>
<dbReference type="EMBL" id="RYFI01000003">
    <property type="protein sequence ID" value="RXF74758.1"/>
    <property type="molecule type" value="Genomic_DNA"/>
</dbReference>
<feature type="transmembrane region" description="Helical" evidence="2">
    <location>
        <begin position="360"/>
        <end position="382"/>
    </location>
</feature>
<feature type="transmembrane region" description="Helical" evidence="2">
    <location>
        <begin position="43"/>
        <end position="67"/>
    </location>
</feature>
<protein>
    <submittedName>
        <fullName evidence="3">Uncharacterized protein</fullName>
    </submittedName>
</protein>
<dbReference type="OrthoDB" id="8438722at2"/>
<evidence type="ECO:0000256" key="1">
    <source>
        <dbReference type="SAM" id="MobiDB-lite"/>
    </source>
</evidence>
<feature type="region of interest" description="Disordered" evidence="1">
    <location>
        <begin position="392"/>
        <end position="423"/>
    </location>
</feature>
<feature type="transmembrane region" description="Helical" evidence="2">
    <location>
        <begin position="114"/>
        <end position="136"/>
    </location>
</feature>
<dbReference type="Proteomes" id="UP000289708">
    <property type="component" value="Unassembled WGS sequence"/>
</dbReference>
<feature type="transmembrane region" description="Helical" evidence="2">
    <location>
        <begin position="79"/>
        <end position="102"/>
    </location>
</feature>
<feature type="transmembrane region" description="Helical" evidence="2">
    <location>
        <begin position="148"/>
        <end position="168"/>
    </location>
</feature>
<sequence length="423" mass="43007">MTRPLFWKRLSKPRPLIAAALFAAALVGALLLAAVDGSFGARSWALVAGLVFGVALQRGELSLVRAWRDFLVLRDAGQLLGFLTALAVAAALTLGGLALAGAAQTPENARVGPISWLLPISAFVFGVGSVIARGGVMVHMRRLGEGSLVAAPALLATFGGFVLGVALWPWTWRIAIGDAPSPSLPSSFGFPGALTAQTAIILAIAAALWSRRPRPGPDPRSLATRLAVEPWPAPAAGALLGALVAASYAAGEPLGLIAECVIVARWIATALHLAPVALPGLDAGVGGLKAPLQGFEFTEHVVILLGFIIGACGAALSSGRFAVAGFTRREAAEMCLGGALLGWGAMTSLGAVTGEAIAGVAIGAASGWVFLGFASLGIIAALKLDWRTSVTAPPPEAHDAPEDLPPYLPSNPPAQPGDAGLRV</sequence>
<keyword evidence="2" id="KW-0812">Transmembrane</keyword>
<feature type="compositionally biased region" description="Pro residues" evidence="1">
    <location>
        <begin position="403"/>
        <end position="415"/>
    </location>
</feature>
<keyword evidence="4" id="KW-1185">Reference proteome</keyword>
<evidence type="ECO:0000313" key="3">
    <source>
        <dbReference type="EMBL" id="RXF74758.1"/>
    </source>
</evidence>
<organism evidence="3 4">
    <name type="scientific">Hansschlegelia zhihuaiae</name>
    <dbReference type="NCBI Taxonomy" id="405005"/>
    <lineage>
        <taxon>Bacteria</taxon>
        <taxon>Pseudomonadati</taxon>
        <taxon>Pseudomonadota</taxon>
        <taxon>Alphaproteobacteria</taxon>
        <taxon>Hyphomicrobiales</taxon>
        <taxon>Methylopilaceae</taxon>
        <taxon>Hansschlegelia</taxon>
    </lineage>
</organism>
<comment type="caution">
    <text evidence="3">The sequence shown here is derived from an EMBL/GenBank/DDBJ whole genome shotgun (WGS) entry which is preliminary data.</text>
</comment>
<name>A0A4Q0MM15_9HYPH</name>